<comment type="similarity">
    <text evidence="3">Belongs to the SWEET sugar transporter family.</text>
</comment>
<evidence type="ECO:0000256" key="10">
    <source>
        <dbReference type="ARBA" id="ARBA00022989"/>
    </source>
</evidence>
<dbReference type="GO" id="GO:0000139">
    <property type="term" value="C:Golgi membrane"/>
    <property type="evidence" value="ECO:0007669"/>
    <property type="project" value="UniProtKB-SubCell"/>
</dbReference>
<feature type="transmembrane region" description="Helical" evidence="13">
    <location>
        <begin position="6"/>
        <end position="29"/>
    </location>
</feature>
<evidence type="ECO:0000313" key="14">
    <source>
        <dbReference type="EMBL" id="PVV03106.1"/>
    </source>
</evidence>
<evidence type="ECO:0000256" key="2">
    <source>
        <dbReference type="ARBA" id="ARBA00004653"/>
    </source>
</evidence>
<dbReference type="Pfam" id="PF03083">
    <property type="entry name" value="MtN3_slv"/>
    <property type="match status" value="2"/>
</dbReference>
<evidence type="ECO:0000256" key="9">
    <source>
        <dbReference type="ARBA" id="ARBA00022737"/>
    </source>
</evidence>
<evidence type="ECO:0000256" key="8">
    <source>
        <dbReference type="ARBA" id="ARBA00022692"/>
    </source>
</evidence>
<feature type="transmembrane region" description="Helical" evidence="13">
    <location>
        <begin position="73"/>
        <end position="93"/>
    </location>
</feature>
<dbReference type="PANTHER" id="PTHR10791">
    <property type="entry name" value="RAG1-ACTIVATING PROTEIN 1"/>
    <property type="match status" value="1"/>
</dbReference>
<keyword evidence="5" id="KW-0813">Transport</keyword>
<dbReference type="GO" id="GO:0005886">
    <property type="term" value="C:plasma membrane"/>
    <property type="evidence" value="ECO:0007669"/>
    <property type="project" value="UniProtKB-SubCell"/>
</dbReference>
<evidence type="ECO:0000256" key="13">
    <source>
        <dbReference type="SAM" id="Phobius"/>
    </source>
</evidence>
<keyword evidence="7" id="KW-0762">Sugar transport</keyword>
<feature type="transmembrane region" description="Helical" evidence="13">
    <location>
        <begin position="190"/>
        <end position="211"/>
    </location>
</feature>
<evidence type="ECO:0000256" key="3">
    <source>
        <dbReference type="ARBA" id="ARBA00007809"/>
    </source>
</evidence>
<sequence>MFSEFLDVFLPTITTISTVIIFSSQLTILKKLKDNSNKDVIDPREAVPIIPYIATLANCGLWFKYGLITHNTILLIVNGYGILTGSLIVFMLYTSMTRRKKATRIIILLMLTFAVCYIFINENSGEDIKTLFKLSCCLATIGFFSAPLLELPRIIEYQDASILSKPTAISALFSSFLWTSYGILISDKFIIAPNLVGFLSSFIQFCLILYYPSTSLDYSSLSTVGSQSPLA</sequence>
<evidence type="ECO:0000313" key="15">
    <source>
        <dbReference type="Proteomes" id="UP000245609"/>
    </source>
</evidence>
<comment type="caution">
    <text evidence="14">The sequence shown here is derived from an EMBL/GenBank/DDBJ whole genome shotgun (WGS) entry which is preliminary data.</text>
</comment>
<dbReference type="AlphaFoldDB" id="A0A2T9ZEU1"/>
<dbReference type="Proteomes" id="UP000245609">
    <property type="component" value="Unassembled WGS sequence"/>
</dbReference>
<comment type="subcellular location">
    <subcellularLocation>
        <location evidence="1">Cell membrane</location>
        <topology evidence="1">Multi-pass membrane protein</topology>
    </subcellularLocation>
    <subcellularLocation>
        <location evidence="2">Golgi apparatus membrane</location>
        <topology evidence="2">Multi-pass membrane protein</topology>
    </subcellularLocation>
</comment>
<dbReference type="PANTHER" id="PTHR10791:SF30">
    <property type="entry name" value="SUGAR TRANSPORTER SWEET1"/>
    <property type="match status" value="1"/>
</dbReference>
<keyword evidence="10 13" id="KW-1133">Transmembrane helix</keyword>
<evidence type="ECO:0000256" key="6">
    <source>
        <dbReference type="ARBA" id="ARBA00022475"/>
    </source>
</evidence>
<dbReference type="OrthoDB" id="409725at2759"/>
<evidence type="ECO:0000256" key="11">
    <source>
        <dbReference type="ARBA" id="ARBA00023034"/>
    </source>
</evidence>
<dbReference type="GO" id="GO:0051119">
    <property type="term" value="F:sugar transmembrane transporter activity"/>
    <property type="evidence" value="ECO:0007669"/>
    <property type="project" value="InterPro"/>
</dbReference>
<dbReference type="EMBL" id="MBFS01000279">
    <property type="protein sequence ID" value="PVV03106.1"/>
    <property type="molecule type" value="Genomic_DNA"/>
</dbReference>
<keyword evidence="6" id="KW-1003">Cell membrane</keyword>
<evidence type="ECO:0000256" key="1">
    <source>
        <dbReference type="ARBA" id="ARBA00004651"/>
    </source>
</evidence>
<protein>
    <recommendedName>
        <fullName evidence="4">Sugar transporter SWEET1</fullName>
    </recommendedName>
</protein>
<keyword evidence="11" id="KW-0333">Golgi apparatus</keyword>
<evidence type="ECO:0000256" key="4">
    <source>
        <dbReference type="ARBA" id="ARBA00021741"/>
    </source>
</evidence>
<gene>
    <name evidence="14" type="ORF">BB560_002433</name>
</gene>
<name>A0A2T9ZEU1_9FUNG</name>
<evidence type="ECO:0000256" key="5">
    <source>
        <dbReference type="ARBA" id="ARBA00022448"/>
    </source>
</evidence>
<dbReference type="Gene3D" id="1.20.1280.290">
    <property type="match status" value="2"/>
</dbReference>
<dbReference type="FunFam" id="1.20.1280.290:FF:000004">
    <property type="entry name" value="Sugar transporter SWEET"/>
    <property type="match status" value="1"/>
</dbReference>
<reference evidence="14 15" key="1">
    <citation type="journal article" date="2018" name="MBio">
        <title>Comparative Genomics Reveals the Core Gene Toolbox for the Fungus-Insect Symbiosis.</title>
        <authorList>
            <person name="Wang Y."/>
            <person name="Stata M."/>
            <person name="Wang W."/>
            <person name="Stajich J.E."/>
            <person name="White M.M."/>
            <person name="Moncalvo J.M."/>
        </authorList>
    </citation>
    <scope>NUCLEOTIDE SEQUENCE [LARGE SCALE GENOMIC DNA]</scope>
    <source>
        <strain evidence="14 15">SC-DP-2</strain>
    </source>
</reference>
<feature type="transmembrane region" description="Helical" evidence="13">
    <location>
        <begin position="132"/>
        <end position="151"/>
    </location>
</feature>
<accession>A0A2T9ZEU1</accession>
<keyword evidence="12 13" id="KW-0472">Membrane</keyword>
<keyword evidence="9" id="KW-0677">Repeat</keyword>
<evidence type="ECO:0000256" key="7">
    <source>
        <dbReference type="ARBA" id="ARBA00022597"/>
    </source>
</evidence>
<feature type="transmembrane region" description="Helical" evidence="13">
    <location>
        <begin position="49"/>
        <end position="67"/>
    </location>
</feature>
<feature type="transmembrane region" description="Helical" evidence="13">
    <location>
        <begin position="163"/>
        <end position="184"/>
    </location>
</feature>
<organism evidence="14 15">
    <name type="scientific">Smittium megazygosporum</name>
    <dbReference type="NCBI Taxonomy" id="133381"/>
    <lineage>
        <taxon>Eukaryota</taxon>
        <taxon>Fungi</taxon>
        <taxon>Fungi incertae sedis</taxon>
        <taxon>Zoopagomycota</taxon>
        <taxon>Kickxellomycotina</taxon>
        <taxon>Harpellomycetes</taxon>
        <taxon>Harpellales</taxon>
        <taxon>Legeriomycetaceae</taxon>
        <taxon>Smittium</taxon>
    </lineage>
</organism>
<dbReference type="InterPro" id="IPR004316">
    <property type="entry name" value="SWEET_rpt"/>
</dbReference>
<feature type="transmembrane region" description="Helical" evidence="13">
    <location>
        <begin position="105"/>
        <end position="120"/>
    </location>
</feature>
<keyword evidence="15" id="KW-1185">Reference proteome</keyword>
<proteinExistence type="inferred from homology"/>
<evidence type="ECO:0000256" key="12">
    <source>
        <dbReference type="ARBA" id="ARBA00023136"/>
    </source>
</evidence>
<keyword evidence="8 13" id="KW-0812">Transmembrane</keyword>
<dbReference type="InterPro" id="IPR047664">
    <property type="entry name" value="SWEET"/>
</dbReference>